<dbReference type="Gene3D" id="3.40.1090.10">
    <property type="entry name" value="Cytosolic phospholipase A2 catalytic domain"/>
    <property type="match status" value="2"/>
</dbReference>
<dbReference type="RefSeq" id="WP_101330717.1">
    <property type="nucleotide sequence ID" value="NZ_PJNH01000001.1"/>
</dbReference>
<feature type="short sequence motif" description="GXSXG" evidence="2">
    <location>
        <begin position="36"/>
        <end position="40"/>
    </location>
</feature>
<dbReference type="GO" id="GO:0016787">
    <property type="term" value="F:hydrolase activity"/>
    <property type="evidence" value="ECO:0007669"/>
    <property type="project" value="UniProtKB-UniRule"/>
</dbReference>
<evidence type="ECO:0000256" key="1">
    <source>
        <dbReference type="ARBA" id="ARBA00023098"/>
    </source>
</evidence>
<evidence type="ECO:0000259" key="3">
    <source>
        <dbReference type="PROSITE" id="PS51635"/>
    </source>
</evidence>
<name>A0A2I0QXB0_9BACI</name>
<dbReference type="InterPro" id="IPR016035">
    <property type="entry name" value="Acyl_Trfase/lysoPLipase"/>
</dbReference>
<dbReference type="Pfam" id="PF01734">
    <property type="entry name" value="Patatin"/>
    <property type="match status" value="1"/>
</dbReference>
<keyword evidence="2" id="KW-0442">Lipid degradation</keyword>
<dbReference type="GO" id="GO:0016042">
    <property type="term" value="P:lipid catabolic process"/>
    <property type="evidence" value="ECO:0007669"/>
    <property type="project" value="UniProtKB-UniRule"/>
</dbReference>
<keyword evidence="1 2" id="KW-0443">Lipid metabolism</keyword>
<sequence length="296" mass="33367">MEVDGVFSGGGVKAFAFLGAIDVCEKKNIEFTRVAGSSAGALIASLVKAGYKYEELYHMLDDVDLKEFLDQPFWMKNVPLLKWLLLYYRMGLYKGDALENWIDEKLQKKGLRTFGDLPDKALTIIGTDLTNGRMAVFPNDLSKVYGINPKDFSIAKAVRMSASIPYFFQPVTIQKSKHQKSLIVDGGVLSNFPYWVFNQKSELKARPSIGIKLNANYSSIPKQKVNNSVDLLHALFLTMLQAHDARHISKDNAKDIIFIPIKDIHATNFELSKEEKSYLIEVGRLKANAFFKKWSG</sequence>
<keyword evidence="2" id="KW-0378">Hydrolase</keyword>
<feature type="active site" description="Proton acceptor" evidence="2">
    <location>
        <position position="185"/>
    </location>
</feature>
<reference evidence="4 5" key="1">
    <citation type="submission" date="2017-06" db="EMBL/GenBank/DDBJ databases">
        <title>the draft geome sequence of Illustriluteabacillus marina B3227.</title>
        <authorList>
            <person name="He R.-H."/>
            <person name="Du Z.-J."/>
        </authorList>
    </citation>
    <scope>NUCLEOTIDE SEQUENCE [LARGE SCALE GENOMIC DNA]</scope>
    <source>
        <strain evidence="4 5">B3227</strain>
    </source>
</reference>
<comment type="caution">
    <text evidence="4">The sequence shown here is derived from an EMBL/GenBank/DDBJ whole genome shotgun (WGS) entry which is preliminary data.</text>
</comment>
<dbReference type="EMBL" id="PJNH01000001">
    <property type="protein sequence ID" value="PKR78973.1"/>
    <property type="molecule type" value="Genomic_DNA"/>
</dbReference>
<feature type="active site" description="Nucleophile" evidence="2">
    <location>
        <position position="38"/>
    </location>
</feature>
<dbReference type="CDD" id="cd07207">
    <property type="entry name" value="Pat_ExoU_VipD_like"/>
    <property type="match status" value="1"/>
</dbReference>
<evidence type="ECO:0000313" key="5">
    <source>
        <dbReference type="Proteomes" id="UP000243524"/>
    </source>
</evidence>
<dbReference type="Proteomes" id="UP000243524">
    <property type="component" value="Unassembled WGS sequence"/>
</dbReference>
<feature type="domain" description="PNPLA" evidence="3">
    <location>
        <begin position="5"/>
        <end position="198"/>
    </location>
</feature>
<dbReference type="PROSITE" id="PS51635">
    <property type="entry name" value="PNPLA"/>
    <property type="match status" value="1"/>
</dbReference>
<evidence type="ECO:0000313" key="4">
    <source>
        <dbReference type="EMBL" id="PKR78973.1"/>
    </source>
</evidence>
<dbReference type="SUPFAM" id="SSF52151">
    <property type="entry name" value="FabD/lysophospholipase-like"/>
    <property type="match status" value="1"/>
</dbReference>
<proteinExistence type="predicted"/>
<dbReference type="PANTHER" id="PTHR46394:SF1">
    <property type="entry name" value="PNPLA DOMAIN-CONTAINING PROTEIN"/>
    <property type="match status" value="1"/>
</dbReference>
<dbReference type="PANTHER" id="PTHR46394">
    <property type="entry name" value="ANNEXIN"/>
    <property type="match status" value="1"/>
</dbReference>
<dbReference type="InterPro" id="IPR002641">
    <property type="entry name" value="PNPLA_dom"/>
</dbReference>
<dbReference type="OrthoDB" id="9770965at2"/>
<organism evidence="4 5">
    <name type="scientific">Halalkalibacillus sediminis</name>
    <dbReference type="NCBI Taxonomy" id="2018042"/>
    <lineage>
        <taxon>Bacteria</taxon>
        <taxon>Bacillati</taxon>
        <taxon>Bacillota</taxon>
        <taxon>Bacilli</taxon>
        <taxon>Bacillales</taxon>
        <taxon>Bacillaceae</taxon>
        <taxon>Halalkalibacillus</taxon>
    </lineage>
</organism>
<gene>
    <name evidence="4" type="ORF">CEY16_04250</name>
</gene>
<accession>A0A2I0QXB0</accession>
<comment type="caution">
    <text evidence="2">Lacks conserved residue(s) required for the propagation of feature annotation.</text>
</comment>
<protein>
    <recommendedName>
        <fullName evidence="3">PNPLA domain-containing protein</fullName>
    </recommendedName>
</protein>
<dbReference type="InterPro" id="IPR052580">
    <property type="entry name" value="Lipid_Hydrolase"/>
</dbReference>
<evidence type="ECO:0000256" key="2">
    <source>
        <dbReference type="PROSITE-ProRule" id="PRU01161"/>
    </source>
</evidence>
<dbReference type="AlphaFoldDB" id="A0A2I0QXB0"/>
<keyword evidence="5" id="KW-1185">Reference proteome</keyword>
<feature type="short sequence motif" description="DGA/G" evidence="2">
    <location>
        <begin position="185"/>
        <end position="187"/>
    </location>
</feature>